<evidence type="ECO:0000256" key="1">
    <source>
        <dbReference type="SAM" id="MobiDB-lite"/>
    </source>
</evidence>
<name>A0A6U6SA82_9DINO</name>
<organism evidence="2">
    <name type="scientific">Zooxanthella nutricula</name>
    <dbReference type="NCBI Taxonomy" id="1333877"/>
    <lineage>
        <taxon>Eukaryota</taxon>
        <taxon>Sar</taxon>
        <taxon>Alveolata</taxon>
        <taxon>Dinophyceae</taxon>
        <taxon>Peridiniales</taxon>
        <taxon>Peridiniales incertae sedis</taxon>
        <taxon>Zooxanthella</taxon>
    </lineage>
</organism>
<feature type="compositionally biased region" description="Acidic residues" evidence="1">
    <location>
        <begin position="132"/>
        <end position="146"/>
    </location>
</feature>
<gene>
    <name evidence="2" type="ORF">BRAN1462_LOCUS49727</name>
</gene>
<accession>A0A6U6SA82</accession>
<feature type="region of interest" description="Disordered" evidence="1">
    <location>
        <begin position="122"/>
        <end position="146"/>
    </location>
</feature>
<sequence length="146" mass="15281">MTLWSSDKESQQDVGFACLHDWAKSVFYAKLQTTEGVIDEGGEAIKSAITTLLDVAEACNSRKITLGLGPDHAGCAELTCSLLYLGFQVVPSRKSPLADSALLLDFDIGPAAGGMLGSDQTCTGTSDCSTSAEDEIPLDSEGLDSD</sequence>
<protein>
    <recommendedName>
        <fullName evidence="3">Ornithine decarboxylase antizyme</fullName>
    </recommendedName>
</protein>
<feature type="compositionally biased region" description="Polar residues" evidence="1">
    <location>
        <begin position="122"/>
        <end position="131"/>
    </location>
</feature>
<reference evidence="2" key="1">
    <citation type="submission" date="2021-01" db="EMBL/GenBank/DDBJ databases">
        <authorList>
            <person name="Corre E."/>
            <person name="Pelletier E."/>
            <person name="Niang G."/>
            <person name="Scheremetjew M."/>
            <person name="Finn R."/>
            <person name="Kale V."/>
            <person name="Holt S."/>
            <person name="Cochrane G."/>
            <person name="Meng A."/>
            <person name="Brown T."/>
            <person name="Cohen L."/>
        </authorList>
    </citation>
    <scope>NUCLEOTIDE SEQUENCE</scope>
    <source>
        <strain evidence="2">RCC3387</strain>
    </source>
</reference>
<evidence type="ECO:0000313" key="2">
    <source>
        <dbReference type="EMBL" id="CAD9630247.1"/>
    </source>
</evidence>
<proteinExistence type="predicted"/>
<dbReference type="AlphaFoldDB" id="A0A6U6SA82"/>
<evidence type="ECO:0008006" key="3">
    <source>
        <dbReference type="Google" id="ProtNLM"/>
    </source>
</evidence>
<dbReference type="EMBL" id="HBGW01078223">
    <property type="protein sequence ID" value="CAD9630247.1"/>
    <property type="molecule type" value="Transcribed_RNA"/>
</dbReference>